<gene>
    <name evidence="2" type="primary">smc_2</name>
    <name evidence="2" type="ORF">Hsar01_00191</name>
</gene>
<dbReference type="Gene3D" id="1.20.5.340">
    <property type="match status" value="1"/>
</dbReference>
<evidence type="ECO:0000313" key="2">
    <source>
        <dbReference type="EMBL" id="GAA5480986.1"/>
    </source>
</evidence>
<proteinExistence type="predicted"/>
<keyword evidence="3" id="KW-1185">Reference proteome</keyword>
<dbReference type="EMBL" id="BAABRI010000001">
    <property type="protein sequence ID" value="GAA5480986.1"/>
    <property type="molecule type" value="Genomic_DNA"/>
</dbReference>
<evidence type="ECO:0000313" key="3">
    <source>
        <dbReference type="Proteomes" id="UP001476282"/>
    </source>
</evidence>
<keyword evidence="1" id="KW-0175">Coiled coil</keyword>
<dbReference type="SUPFAM" id="SSF57997">
    <property type="entry name" value="Tropomyosin"/>
    <property type="match status" value="1"/>
</dbReference>
<name>A0ABP9UH40_9BACT</name>
<dbReference type="Proteomes" id="UP001476282">
    <property type="component" value="Unassembled WGS sequence"/>
</dbReference>
<comment type="caution">
    <text evidence="2">The sequence shown here is derived from an EMBL/GenBank/DDBJ whole genome shotgun (WGS) entry which is preliminary data.</text>
</comment>
<evidence type="ECO:0000256" key="1">
    <source>
        <dbReference type="SAM" id="Coils"/>
    </source>
</evidence>
<protein>
    <submittedName>
        <fullName evidence="2">Chromosome partition protein Smc</fullName>
    </submittedName>
</protein>
<dbReference type="Gene3D" id="6.10.250.3150">
    <property type="match status" value="1"/>
</dbReference>
<feature type="coiled-coil region" evidence="1">
    <location>
        <begin position="48"/>
        <end position="170"/>
    </location>
</feature>
<reference evidence="2 3" key="1">
    <citation type="submission" date="2024-02" db="EMBL/GenBank/DDBJ databases">
        <title>Haloferula sargassicola NBRC 104335.</title>
        <authorList>
            <person name="Ichikawa N."/>
            <person name="Katano-Makiyama Y."/>
            <person name="Hidaka K."/>
        </authorList>
    </citation>
    <scope>NUCLEOTIDE SEQUENCE [LARGE SCALE GENOMIC DNA]</scope>
    <source>
        <strain evidence="2 3">NBRC 104335</strain>
    </source>
</reference>
<organism evidence="2 3">
    <name type="scientific">Haloferula sargassicola</name>
    <dbReference type="NCBI Taxonomy" id="490096"/>
    <lineage>
        <taxon>Bacteria</taxon>
        <taxon>Pseudomonadati</taxon>
        <taxon>Verrucomicrobiota</taxon>
        <taxon>Verrucomicrobiia</taxon>
        <taxon>Verrucomicrobiales</taxon>
        <taxon>Verrucomicrobiaceae</taxon>
        <taxon>Haloferula</taxon>
    </lineage>
</organism>
<accession>A0ABP9UH40</accession>
<dbReference type="RefSeq" id="WP_353565142.1">
    <property type="nucleotide sequence ID" value="NZ_BAABRI010000001.1"/>
</dbReference>
<sequence>MKALIYVLAILGIGAGAYFSNASKQALDAQFEKHQEVVDSNRRVQASIDKTKTELDDENTKLTGANETLAEVDANISKLKSDQASLTREISTVEGDIEEQKAELDKANRALTEVQRVFQELDIPGDVNMDTIQENVKSLTDRQKELAAEVDELNSTIESTEKSIVQNRDEITRLARRKSERDRRMSRNSMSSIVTGVDQNYGFVIVGAGTNSGFKPQSKLIVTRNGRRIAEVTPSSVEATQTVAEIDFDTLAPGVVIQPGDRVILSAPATN</sequence>